<keyword evidence="1" id="KW-0732">Signal</keyword>
<reference evidence="2 3" key="1">
    <citation type="submission" date="2015-04" db="EMBL/GenBank/DDBJ databases">
        <authorList>
            <consortium name="Pathogen Informatics"/>
        </authorList>
    </citation>
    <scope>NUCLEOTIDE SEQUENCE [LARGE SCALE GENOMIC DNA]</scope>
    <source>
        <strain evidence="2 3">SGS1</strain>
    </source>
</reference>
<dbReference type="VEuPathDB" id="PlasmoDB:PRELSG_0617900"/>
<dbReference type="KEGG" id="prel:PRELSG_0617900"/>
<accession>A0A1J1H2W1</accession>
<feature type="signal peptide" evidence="1">
    <location>
        <begin position="1"/>
        <end position="20"/>
    </location>
</feature>
<dbReference type="OMA" id="YQFGYAQ"/>
<proteinExistence type="predicted"/>
<keyword evidence="3" id="KW-1185">Reference proteome</keyword>
<evidence type="ECO:0000313" key="3">
    <source>
        <dbReference type="Proteomes" id="UP000220158"/>
    </source>
</evidence>
<name>A0A1J1H2W1_PLARL</name>
<dbReference type="Proteomes" id="UP000220158">
    <property type="component" value="Chromosome 6"/>
</dbReference>
<dbReference type="OrthoDB" id="1902587at2759"/>
<sequence>MTKILYILFLVYCLLIIVKSDIETYIPLSNDEVKNKFSIRVLKKSSIKCGLEINDEAEIEMRAFSPGVSIMPEILSDYKFGYAHQKFIVGEHNISLLNKGLRGMCIGILVGDIGKIYYEITLKDYKKNKRNTEL</sequence>
<dbReference type="GeneID" id="39735305"/>
<dbReference type="RefSeq" id="XP_028532212.1">
    <property type="nucleotide sequence ID" value="XM_028675643.1"/>
</dbReference>
<gene>
    <name evidence="2" type="ORF">PRELSG_0617900</name>
</gene>
<evidence type="ECO:0000256" key="1">
    <source>
        <dbReference type="SAM" id="SignalP"/>
    </source>
</evidence>
<organism evidence="2 3">
    <name type="scientific">Plasmodium relictum</name>
    <dbReference type="NCBI Taxonomy" id="85471"/>
    <lineage>
        <taxon>Eukaryota</taxon>
        <taxon>Sar</taxon>
        <taxon>Alveolata</taxon>
        <taxon>Apicomplexa</taxon>
        <taxon>Aconoidasida</taxon>
        <taxon>Haemosporida</taxon>
        <taxon>Plasmodiidae</taxon>
        <taxon>Plasmodium</taxon>
        <taxon>Plasmodium (Haemamoeba)</taxon>
    </lineage>
</organism>
<dbReference type="EMBL" id="LN835301">
    <property type="protein sequence ID" value="CRG99204.1"/>
    <property type="molecule type" value="Genomic_DNA"/>
</dbReference>
<feature type="chain" id="PRO_5012678572" evidence="1">
    <location>
        <begin position="21"/>
        <end position="134"/>
    </location>
</feature>
<evidence type="ECO:0000313" key="2">
    <source>
        <dbReference type="EMBL" id="CRG99204.1"/>
    </source>
</evidence>
<dbReference type="AlphaFoldDB" id="A0A1J1H2W1"/>
<protein>
    <submittedName>
        <fullName evidence="2">Uncharacterized protein</fullName>
    </submittedName>
</protein>